<proteinExistence type="predicted"/>
<comment type="caution">
    <text evidence="1">The sequence shown here is derived from an EMBL/GenBank/DDBJ whole genome shotgun (WGS) entry which is preliminary data.</text>
</comment>
<evidence type="ECO:0000313" key="2">
    <source>
        <dbReference type="Proteomes" id="UP000032702"/>
    </source>
</evidence>
<reference evidence="1 2" key="1">
    <citation type="submission" date="2006-04" db="EMBL/GenBank/DDBJ databases">
        <authorList>
            <person name="Nierman W.C."/>
        </authorList>
    </citation>
    <scope>NUCLEOTIDE SEQUENCE [LARGE SCALE GENOMIC DNA]</scope>
    <source>
        <strain evidence="1 2">DW4/3-1</strain>
    </source>
</reference>
<name>Q08WB2_STIAD</name>
<dbReference type="Proteomes" id="UP000032702">
    <property type="component" value="Unassembled WGS sequence"/>
</dbReference>
<organism evidence="1 2">
    <name type="scientific">Stigmatella aurantiaca (strain DW4/3-1)</name>
    <dbReference type="NCBI Taxonomy" id="378806"/>
    <lineage>
        <taxon>Bacteria</taxon>
        <taxon>Pseudomonadati</taxon>
        <taxon>Myxococcota</taxon>
        <taxon>Myxococcia</taxon>
        <taxon>Myxococcales</taxon>
        <taxon>Cystobacterineae</taxon>
        <taxon>Archangiaceae</taxon>
        <taxon>Stigmatella</taxon>
    </lineage>
</organism>
<dbReference type="AlphaFoldDB" id="Q08WB2"/>
<dbReference type="EMBL" id="AAMD01000103">
    <property type="protein sequence ID" value="EAU64793.1"/>
    <property type="molecule type" value="Genomic_DNA"/>
</dbReference>
<gene>
    <name evidence="1" type="ORF">STIAU_0410</name>
</gene>
<evidence type="ECO:0000313" key="1">
    <source>
        <dbReference type="EMBL" id="EAU64793.1"/>
    </source>
</evidence>
<sequence length="177" mass="20637">MAGRGEREAVSRGLIVRETRKAWRASVRERREQRMIELLQAKVPFAEYARGLLEQEKEFLREARSPAERRRIQQLTAKDIISEAYSYGAGWDEFGPLLRRCQRLGFADLTHQIHVACLFVQSLPRFPEKTPQAFAMLREVERMALRIRKTHYLRREGLQAIAHARRVAEAAGIKPER</sequence>
<accession>Q08WB2</accession>
<protein>
    <submittedName>
        <fullName evidence="1">Uncharacterized protein</fullName>
    </submittedName>
</protein>